<dbReference type="PIRSF" id="PIRSF000137">
    <property type="entry name" value="Alcohol_oxidase"/>
    <property type="match status" value="1"/>
</dbReference>
<dbReference type="InterPro" id="IPR000172">
    <property type="entry name" value="GMC_OxRdtase_N"/>
</dbReference>
<dbReference type="SUPFAM" id="SSF51905">
    <property type="entry name" value="FAD/NAD(P)-binding domain"/>
    <property type="match status" value="1"/>
</dbReference>
<dbReference type="EMBL" id="KZ308138">
    <property type="protein sequence ID" value="KAG8222608.1"/>
    <property type="molecule type" value="Genomic_DNA"/>
</dbReference>
<evidence type="ECO:0000313" key="4">
    <source>
        <dbReference type="EMBL" id="KAG8222608.1"/>
    </source>
</evidence>
<reference evidence="4" key="1">
    <citation type="submission" date="2013-04" db="EMBL/GenBank/DDBJ databases">
        <authorList>
            <person name="Qu J."/>
            <person name="Murali S.C."/>
            <person name="Bandaranaike D."/>
            <person name="Bellair M."/>
            <person name="Blankenburg K."/>
            <person name="Chao H."/>
            <person name="Dinh H."/>
            <person name="Doddapaneni H."/>
            <person name="Downs B."/>
            <person name="Dugan-Rocha S."/>
            <person name="Elkadiri S."/>
            <person name="Gnanaolivu R.D."/>
            <person name="Hernandez B."/>
            <person name="Javaid M."/>
            <person name="Jayaseelan J.C."/>
            <person name="Lee S."/>
            <person name="Li M."/>
            <person name="Ming W."/>
            <person name="Munidasa M."/>
            <person name="Muniz J."/>
            <person name="Nguyen L."/>
            <person name="Ongeri F."/>
            <person name="Osuji N."/>
            <person name="Pu L.-L."/>
            <person name="Puazo M."/>
            <person name="Qu C."/>
            <person name="Quiroz J."/>
            <person name="Raj R."/>
            <person name="Weissenberger G."/>
            <person name="Xin Y."/>
            <person name="Zou X."/>
            <person name="Han Y."/>
            <person name="Richards S."/>
            <person name="Worley K."/>
            <person name="Muzny D."/>
            <person name="Gibbs R."/>
        </authorList>
    </citation>
    <scope>NUCLEOTIDE SEQUENCE</scope>
    <source>
        <strain evidence="4">Sampled in the wild</strain>
    </source>
</reference>
<feature type="binding site" evidence="2">
    <location>
        <begin position="554"/>
        <end position="555"/>
    </location>
    <ligand>
        <name>FAD</name>
        <dbReference type="ChEBI" id="CHEBI:57692"/>
    </ligand>
</feature>
<dbReference type="PANTHER" id="PTHR11552">
    <property type="entry name" value="GLUCOSE-METHANOL-CHOLINE GMC OXIDOREDUCTASE"/>
    <property type="match status" value="1"/>
</dbReference>
<evidence type="ECO:0000313" key="5">
    <source>
        <dbReference type="Proteomes" id="UP000792457"/>
    </source>
</evidence>
<sequence length="626" mass="69199">MDNFNGLRLLRNQGAAALALTSELAFLTIAALDLLIYILRPDIVDIRNRPPDIGDGLLGEYDFVVIGGGSSGSVVASRLAEIPFWKILLLEAGGEETIFSDVPALGGGNVRTANDWQVEAEPHEGYCRAMSKGRCYFPQGKLLGGTSVFNGMVYVRGNRRDYDAWAAAGNPGWSYDEVLPYFKKSEDMRIERLKSSEYHGTGGPLTVEESRYYPPIIEELLKAGKELGYPDTDINGPTQMGFSRSYYTMREGLRCSTAKAFLRGKRRNLHISLKSMATRVIIDPSTNRVTGVEFDRSGRKLRVRVRKEAIVTAGALRTPQVLLLSGIGPRDHLTEMGIEVIADLAVGKNLQDHVGIGGMTFIVDDPITTVLARFNQLQTLGQLFFKNEGPYMSIGAAESSAFLHGKYSNSSDDWPDVALYTKSISEVNDGGALVRLLEGVSEEFYDAVFRPIERMDSYGIIPTLLRPRSRGSVTLKSTDPKVQPRIEPNYFSDERDLDVLADAAKFGILLSETKVMKSHGSRLNPNKFPACAQMDYTSEEYWKCAAREFSMSIWHFSGTAKMGPRSDPDSVVDHRLRVHGIEGLRVSDTSIMPTIVGANTNVPVIMIAEKCADMIKEDNLDDYKAL</sequence>
<feature type="binding site" evidence="2">
    <location>
        <position position="146"/>
    </location>
    <ligand>
        <name>FAD</name>
        <dbReference type="ChEBI" id="CHEBI:57692"/>
    </ligand>
</feature>
<dbReference type="GO" id="GO:0050660">
    <property type="term" value="F:flavin adenine dinucleotide binding"/>
    <property type="evidence" value="ECO:0007669"/>
    <property type="project" value="InterPro"/>
</dbReference>
<dbReference type="PANTHER" id="PTHR11552:SF186">
    <property type="entry name" value="GLUCOSE-METHANOL-CHOLINE OXIDOREDUCTASE N-TERMINAL DOMAIN-CONTAINING PROTEIN"/>
    <property type="match status" value="1"/>
</dbReference>
<dbReference type="Pfam" id="PF00732">
    <property type="entry name" value="GMC_oxred_N"/>
    <property type="match status" value="1"/>
</dbReference>
<dbReference type="AlphaFoldDB" id="A0A8K0JUB4"/>
<dbReference type="GO" id="GO:0016614">
    <property type="term" value="F:oxidoreductase activity, acting on CH-OH group of donors"/>
    <property type="evidence" value="ECO:0007669"/>
    <property type="project" value="InterPro"/>
</dbReference>
<keyword evidence="2" id="KW-0285">Flavoprotein</keyword>
<feature type="domain" description="Glucose-methanol-choline oxidoreductase N-terminal" evidence="3">
    <location>
        <begin position="314"/>
        <end position="328"/>
    </location>
</feature>
<feature type="binding site" evidence="2">
    <location>
        <begin position="150"/>
        <end position="153"/>
    </location>
    <ligand>
        <name>FAD</name>
        <dbReference type="ChEBI" id="CHEBI:57692"/>
    </ligand>
</feature>
<evidence type="ECO:0000259" key="3">
    <source>
        <dbReference type="PROSITE" id="PS00624"/>
    </source>
</evidence>
<dbReference type="PROSITE" id="PS00624">
    <property type="entry name" value="GMC_OXRED_2"/>
    <property type="match status" value="1"/>
</dbReference>
<keyword evidence="5" id="KW-1185">Reference proteome</keyword>
<comment type="cofactor">
    <cofactor evidence="2">
        <name>FAD</name>
        <dbReference type="ChEBI" id="CHEBI:57692"/>
    </cofactor>
</comment>
<accession>A0A8K0JUB4</accession>
<proteinExistence type="inferred from homology"/>
<dbReference type="OrthoDB" id="269227at2759"/>
<comment type="caution">
    <text evidence="4">The sequence shown here is derived from an EMBL/GenBank/DDBJ whole genome shotgun (WGS) entry which is preliminary data.</text>
</comment>
<organism evidence="4 5">
    <name type="scientific">Ladona fulva</name>
    <name type="common">Scarce chaser dragonfly</name>
    <name type="synonym">Libellula fulva</name>
    <dbReference type="NCBI Taxonomy" id="123851"/>
    <lineage>
        <taxon>Eukaryota</taxon>
        <taxon>Metazoa</taxon>
        <taxon>Ecdysozoa</taxon>
        <taxon>Arthropoda</taxon>
        <taxon>Hexapoda</taxon>
        <taxon>Insecta</taxon>
        <taxon>Pterygota</taxon>
        <taxon>Palaeoptera</taxon>
        <taxon>Odonata</taxon>
        <taxon>Epiprocta</taxon>
        <taxon>Anisoptera</taxon>
        <taxon>Libelluloidea</taxon>
        <taxon>Libellulidae</taxon>
        <taxon>Ladona</taxon>
    </lineage>
</organism>
<evidence type="ECO:0000256" key="1">
    <source>
        <dbReference type="ARBA" id="ARBA00010790"/>
    </source>
</evidence>
<comment type="similarity">
    <text evidence="1">Belongs to the GMC oxidoreductase family.</text>
</comment>
<dbReference type="Gene3D" id="3.30.560.10">
    <property type="entry name" value="Glucose Oxidase, domain 3"/>
    <property type="match status" value="1"/>
</dbReference>
<protein>
    <recommendedName>
        <fullName evidence="3">Glucose-methanol-choline oxidoreductase N-terminal domain-containing protein</fullName>
    </recommendedName>
</protein>
<name>A0A8K0JUB4_LADFU</name>
<dbReference type="SUPFAM" id="SSF54373">
    <property type="entry name" value="FAD-linked reductases, C-terminal domain"/>
    <property type="match status" value="1"/>
</dbReference>
<dbReference type="InterPro" id="IPR012132">
    <property type="entry name" value="GMC_OxRdtase"/>
</dbReference>
<dbReference type="Proteomes" id="UP000792457">
    <property type="component" value="Unassembled WGS sequence"/>
</dbReference>
<dbReference type="InterPro" id="IPR007867">
    <property type="entry name" value="GMC_OxRtase_C"/>
</dbReference>
<dbReference type="Pfam" id="PF05199">
    <property type="entry name" value="GMC_oxred_C"/>
    <property type="match status" value="1"/>
</dbReference>
<keyword evidence="2" id="KW-0274">FAD</keyword>
<evidence type="ECO:0000256" key="2">
    <source>
        <dbReference type="PIRSR" id="PIRSR000137-2"/>
    </source>
</evidence>
<gene>
    <name evidence="4" type="ORF">J437_LFUL002601</name>
</gene>
<dbReference type="Gene3D" id="3.50.50.60">
    <property type="entry name" value="FAD/NAD(P)-binding domain"/>
    <property type="match status" value="1"/>
</dbReference>
<dbReference type="InterPro" id="IPR036188">
    <property type="entry name" value="FAD/NAD-bd_sf"/>
</dbReference>
<reference evidence="4" key="2">
    <citation type="submission" date="2017-10" db="EMBL/GenBank/DDBJ databases">
        <title>Ladona fulva Genome sequencing and assembly.</title>
        <authorList>
            <person name="Murali S."/>
            <person name="Richards S."/>
            <person name="Bandaranaike D."/>
            <person name="Bellair M."/>
            <person name="Blankenburg K."/>
            <person name="Chao H."/>
            <person name="Dinh H."/>
            <person name="Doddapaneni H."/>
            <person name="Dugan-Rocha S."/>
            <person name="Elkadiri S."/>
            <person name="Gnanaolivu R."/>
            <person name="Hernandez B."/>
            <person name="Skinner E."/>
            <person name="Javaid M."/>
            <person name="Lee S."/>
            <person name="Li M."/>
            <person name="Ming W."/>
            <person name="Munidasa M."/>
            <person name="Muniz J."/>
            <person name="Nguyen L."/>
            <person name="Hughes D."/>
            <person name="Osuji N."/>
            <person name="Pu L.-L."/>
            <person name="Puazo M."/>
            <person name="Qu C."/>
            <person name="Quiroz J."/>
            <person name="Raj R."/>
            <person name="Weissenberger G."/>
            <person name="Xin Y."/>
            <person name="Zou X."/>
            <person name="Han Y."/>
            <person name="Worley K."/>
            <person name="Muzny D."/>
            <person name="Gibbs R."/>
        </authorList>
    </citation>
    <scope>NUCLEOTIDE SEQUENCE</scope>
    <source>
        <strain evidence="4">Sampled in the wild</strain>
    </source>
</reference>